<evidence type="ECO:0000313" key="1">
    <source>
        <dbReference type="EMBL" id="MEX5726672.1"/>
    </source>
</evidence>
<organism evidence="1 2">
    <name type="scientific">Rhodovulum iodosum</name>
    <dbReference type="NCBI Taxonomy" id="68291"/>
    <lineage>
        <taxon>Bacteria</taxon>
        <taxon>Pseudomonadati</taxon>
        <taxon>Pseudomonadota</taxon>
        <taxon>Alphaproteobacteria</taxon>
        <taxon>Rhodobacterales</taxon>
        <taxon>Paracoccaceae</taxon>
        <taxon>Rhodovulum</taxon>
    </lineage>
</organism>
<comment type="caution">
    <text evidence="1">The sequence shown here is derived from an EMBL/GenBank/DDBJ whole genome shotgun (WGS) entry which is preliminary data.</text>
</comment>
<gene>
    <name evidence="1" type="ORF">Ga0609869_000025</name>
</gene>
<keyword evidence="2" id="KW-1185">Reference proteome</keyword>
<protein>
    <recommendedName>
        <fullName evidence="3">Helix-turn-helix domain-containing protein</fullName>
    </recommendedName>
</protein>
<accession>A0ABV3XQE0</accession>
<dbReference type="RefSeq" id="WP_125403958.1">
    <property type="nucleotide sequence ID" value="NZ_JBEHHI010000001.1"/>
</dbReference>
<evidence type="ECO:0008006" key="3">
    <source>
        <dbReference type="Google" id="ProtNLM"/>
    </source>
</evidence>
<dbReference type="Proteomes" id="UP001560019">
    <property type="component" value="Unassembled WGS sequence"/>
</dbReference>
<name>A0ABV3XQE0_9RHOB</name>
<evidence type="ECO:0000313" key="2">
    <source>
        <dbReference type="Proteomes" id="UP001560019"/>
    </source>
</evidence>
<reference evidence="1 2" key="1">
    <citation type="submission" date="2024-06" db="EMBL/GenBank/DDBJ databases">
        <title>Genome of Rhodovulum iodosum, a marine photoferrotroph.</title>
        <authorList>
            <person name="Bianchini G."/>
            <person name="Nikeleit V."/>
            <person name="Kappler A."/>
            <person name="Bryce C."/>
            <person name="Sanchez-Baracaldo P."/>
        </authorList>
    </citation>
    <scope>NUCLEOTIDE SEQUENCE [LARGE SCALE GENOMIC DNA]</scope>
    <source>
        <strain evidence="1 2">UT/N1</strain>
    </source>
</reference>
<dbReference type="EMBL" id="JBEHHI010000001">
    <property type="protein sequence ID" value="MEX5726672.1"/>
    <property type="molecule type" value="Genomic_DNA"/>
</dbReference>
<proteinExistence type="predicted"/>
<sequence length="98" mass="10882">MNPITATLRSTDLCALLNVCDRSIWRWMDGVAAFHDFGRAPRGHMYALPEVISLLRARRRAGLSDDELASVVTHDTAERAERADTLGYPDDIWLGGSP</sequence>